<dbReference type="UniPathway" id="UPA00113">
    <property type="reaction ID" value="UER00532"/>
</dbReference>
<comment type="catalytic activity">
    <reaction evidence="13">
        <text>N-acetyl-alpha-D-glucosamine 1-phosphate + UTP + H(+) = UDP-N-acetyl-alpha-D-glucosamine + diphosphate</text>
        <dbReference type="Rhea" id="RHEA:13509"/>
        <dbReference type="ChEBI" id="CHEBI:15378"/>
        <dbReference type="ChEBI" id="CHEBI:33019"/>
        <dbReference type="ChEBI" id="CHEBI:46398"/>
        <dbReference type="ChEBI" id="CHEBI:57705"/>
        <dbReference type="ChEBI" id="CHEBI:57776"/>
        <dbReference type="EC" id="2.7.7.23"/>
    </reaction>
</comment>
<gene>
    <name evidence="16" type="primary">rmlA</name>
    <name evidence="16" type="ORF">MBORA_15170</name>
</gene>
<dbReference type="InterPro" id="IPR005835">
    <property type="entry name" value="NTP_transferase_dom"/>
</dbReference>
<dbReference type="InterPro" id="IPR056729">
    <property type="entry name" value="GMPPB_C"/>
</dbReference>
<dbReference type="RefSeq" id="WP_042693561.1">
    <property type="nucleotide sequence ID" value="NZ_CABMAB010000022.1"/>
</dbReference>
<evidence type="ECO:0000256" key="5">
    <source>
        <dbReference type="ARBA" id="ARBA00012225"/>
    </source>
</evidence>
<evidence type="ECO:0000256" key="1">
    <source>
        <dbReference type="ARBA" id="ARBA00005166"/>
    </source>
</evidence>
<evidence type="ECO:0000256" key="2">
    <source>
        <dbReference type="ARBA" id="ARBA00005208"/>
    </source>
</evidence>
<keyword evidence="10" id="KW-0511">Multifunctional enzyme</keyword>
<evidence type="ECO:0000313" key="17">
    <source>
        <dbReference type="Proteomes" id="UP000077428"/>
    </source>
</evidence>
<dbReference type="OrthoDB" id="15372at2157"/>
<dbReference type="PANTHER" id="PTHR43584:SF8">
    <property type="entry name" value="N-ACETYLMURAMATE ALPHA-1-PHOSPHATE URIDYLYLTRANSFERASE"/>
    <property type="match status" value="1"/>
</dbReference>
<dbReference type="Proteomes" id="UP000077428">
    <property type="component" value="Unassembled WGS sequence"/>
</dbReference>
<evidence type="ECO:0000256" key="10">
    <source>
        <dbReference type="ARBA" id="ARBA00023268"/>
    </source>
</evidence>
<dbReference type="AlphaFoldDB" id="A0A165ZX01"/>
<keyword evidence="11" id="KW-0012">Acyltransferase</keyword>
<dbReference type="Pfam" id="PF25087">
    <property type="entry name" value="GMPPB_C"/>
    <property type="match status" value="1"/>
</dbReference>
<comment type="similarity">
    <text evidence="3">In the C-terminal section; belongs to the transferase hexapeptide repeat family.</text>
</comment>
<sequence>MKAIILSAGEGSRMRPLTLTKPKTMLPVAGKPIIRYIIESLRDNGITDILLIVRYKEEMVRDYFGDGSELGVNITYKTQKDFLGTANAIYYGKDFIDDSLIVLNGDLILDNEIIKEIIEKYDDLKPDTLMVLTEVEDPSAFGVVEIEDGNIKSIVEKPKKEEAPSNLINTGIYIFNKDIFNKIEKTEISQRGEYEITDSLTLQIEDGKIVNGHKTSKNWIDVGRPWELIEVNEELIGGLKTQIKGRVEDGAHIHGEIYLDEGSIIRAGVYIEGNVYIGRNCDIGPNSYIRGNSYLGDNVHVGNAVEIKNSIIMENTNVSHLSYVGDSVIGSNCNIAAGTNIANLRFDNGSVKTKIKNQMIDSGRRKLGAIIGDSVKTGINSSFSPGVKVGHNSTIGSGVLLYDDVPSDTRVLVKQNHIIQDKNKKK</sequence>
<dbReference type="EMBL" id="LWMU01000092">
    <property type="protein sequence ID" value="KZX11273.1"/>
    <property type="molecule type" value="Genomic_DNA"/>
</dbReference>
<evidence type="ECO:0000259" key="14">
    <source>
        <dbReference type="Pfam" id="PF00483"/>
    </source>
</evidence>
<comment type="similarity">
    <text evidence="4">In the N-terminal section; belongs to the N-acetylglucosamine-1-phosphate uridyltransferase family.</text>
</comment>
<evidence type="ECO:0000256" key="4">
    <source>
        <dbReference type="ARBA" id="ARBA00007947"/>
    </source>
</evidence>
<accession>A0A165ZX01</accession>
<dbReference type="InterPro" id="IPR011004">
    <property type="entry name" value="Trimer_LpxA-like_sf"/>
</dbReference>
<keyword evidence="9 16" id="KW-0548">Nucleotidyltransferase</keyword>
<dbReference type="Gene3D" id="2.160.10.10">
    <property type="entry name" value="Hexapeptide repeat proteins"/>
    <property type="match status" value="1"/>
</dbReference>
<dbReference type="GO" id="GO:0019134">
    <property type="term" value="F:glucosamine-1-phosphate N-acetyltransferase activity"/>
    <property type="evidence" value="ECO:0007669"/>
    <property type="project" value="UniProtKB-EC"/>
</dbReference>
<proteinExistence type="inferred from homology"/>
<comment type="catalytic activity">
    <reaction evidence="12">
        <text>alpha-D-glucosamine 1-phosphate + acetyl-CoA = N-acetyl-alpha-D-glucosamine 1-phosphate + CoA + H(+)</text>
        <dbReference type="Rhea" id="RHEA:13725"/>
        <dbReference type="ChEBI" id="CHEBI:15378"/>
        <dbReference type="ChEBI" id="CHEBI:57287"/>
        <dbReference type="ChEBI" id="CHEBI:57288"/>
        <dbReference type="ChEBI" id="CHEBI:57776"/>
        <dbReference type="ChEBI" id="CHEBI:58516"/>
        <dbReference type="EC" id="2.3.1.157"/>
    </reaction>
</comment>
<evidence type="ECO:0000313" key="16">
    <source>
        <dbReference type="EMBL" id="KZX11273.1"/>
    </source>
</evidence>
<evidence type="ECO:0000256" key="11">
    <source>
        <dbReference type="ARBA" id="ARBA00023315"/>
    </source>
</evidence>
<comment type="pathway">
    <text evidence="2">Nucleotide-sugar biosynthesis; UDP-N-acetyl-alpha-D-glucosamine biosynthesis; UDP-N-acetyl-alpha-D-glucosamine from N-acetyl-alpha-D-glucosamine 1-phosphate: step 1/1.</text>
</comment>
<organism evidence="16 17">
    <name type="scientific">Methanobrevibacter oralis</name>
    <dbReference type="NCBI Taxonomy" id="66851"/>
    <lineage>
        <taxon>Archaea</taxon>
        <taxon>Methanobacteriati</taxon>
        <taxon>Methanobacteriota</taxon>
        <taxon>Methanomada group</taxon>
        <taxon>Methanobacteria</taxon>
        <taxon>Methanobacteriales</taxon>
        <taxon>Methanobacteriaceae</taxon>
        <taxon>Methanobrevibacter</taxon>
    </lineage>
</organism>
<evidence type="ECO:0000256" key="6">
    <source>
        <dbReference type="ARBA" id="ARBA00012457"/>
    </source>
</evidence>
<dbReference type="STRING" id="66851.MBORA_15170"/>
<dbReference type="GO" id="GO:0006048">
    <property type="term" value="P:UDP-N-acetylglucosamine biosynthetic process"/>
    <property type="evidence" value="ECO:0007669"/>
    <property type="project" value="UniProtKB-UniPathway"/>
</dbReference>
<evidence type="ECO:0000256" key="9">
    <source>
        <dbReference type="ARBA" id="ARBA00022695"/>
    </source>
</evidence>
<comment type="caution">
    <text evidence="16">The sequence shown here is derived from an EMBL/GenBank/DDBJ whole genome shotgun (WGS) entry which is preliminary data.</text>
</comment>
<reference evidence="17" key="1">
    <citation type="journal article" date="2016" name="Genome Announc.">
        <title>Draft Genome Sequences of Methanobrevibacter curvatus DSM11111, Methanobrevibacter cuticularis DSM11139, Methanobrevibacter filiformis DSM11501, and Methanobrevibacter oralis DSM7256.</title>
        <authorList>
            <person name="Poehlein A."/>
            <person name="Seedorf H."/>
        </authorList>
    </citation>
    <scope>NUCLEOTIDE SEQUENCE [LARGE SCALE GENOMIC DNA]</scope>
    <source>
        <strain evidence="17">DSM 7256 / JCM 30027 / ZR</strain>
    </source>
</reference>
<feature type="domain" description="Mannose-1-phosphate guanyltransferase C-terminal" evidence="15">
    <location>
        <begin position="271"/>
        <end position="375"/>
    </location>
</feature>
<dbReference type="InterPro" id="IPR023915">
    <property type="entry name" value="Bifunctiontional_GlmU_arc-type"/>
</dbReference>
<protein>
    <recommendedName>
        <fullName evidence="7">Bifunctional protein GlmU</fullName>
        <ecNumber evidence="5">2.3.1.157</ecNumber>
        <ecNumber evidence="6">2.7.7.23</ecNumber>
    </recommendedName>
</protein>
<evidence type="ECO:0000256" key="13">
    <source>
        <dbReference type="ARBA" id="ARBA00048493"/>
    </source>
</evidence>
<dbReference type="SUPFAM" id="SSF53448">
    <property type="entry name" value="Nucleotide-diphospho-sugar transferases"/>
    <property type="match status" value="1"/>
</dbReference>
<name>A0A165ZX01_METOA</name>
<evidence type="ECO:0000256" key="12">
    <source>
        <dbReference type="ARBA" id="ARBA00048247"/>
    </source>
</evidence>
<keyword evidence="17" id="KW-1185">Reference proteome</keyword>
<evidence type="ECO:0000256" key="3">
    <source>
        <dbReference type="ARBA" id="ARBA00007707"/>
    </source>
</evidence>
<dbReference type="PATRIC" id="fig|66851.6.peg.1659"/>
<dbReference type="InterPro" id="IPR029044">
    <property type="entry name" value="Nucleotide-diphossugar_trans"/>
</dbReference>
<dbReference type="EC" id="2.7.7.23" evidence="6"/>
<dbReference type="EC" id="2.3.1.157" evidence="5"/>
<evidence type="ECO:0000256" key="8">
    <source>
        <dbReference type="ARBA" id="ARBA00022679"/>
    </source>
</evidence>
<dbReference type="Gene3D" id="3.90.550.10">
    <property type="entry name" value="Spore Coat Polysaccharide Biosynthesis Protein SpsA, Chain A"/>
    <property type="match status" value="1"/>
</dbReference>
<dbReference type="Pfam" id="PF00483">
    <property type="entry name" value="NTP_transferase"/>
    <property type="match status" value="1"/>
</dbReference>
<dbReference type="GO" id="GO:0003977">
    <property type="term" value="F:UDP-N-acetylglucosamine diphosphorylase activity"/>
    <property type="evidence" value="ECO:0007669"/>
    <property type="project" value="UniProtKB-EC"/>
</dbReference>
<keyword evidence="8 16" id="KW-0808">Transferase</keyword>
<dbReference type="SUPFAM" id="SSF51161">
    <property type="entry name" value="Trimeric LpxA-like enzymes"/>
    <property type="match status" value="1"/>
</dbReference>
<comment type="pathway">
    <text evidence="1">Nucleotide-sugar biosynthesis; UDP-N-acetyl-alpha-D-glucosamine biosynthesis; N-acetyl-alpha-D-glucosamine 1-phosphate from alpha-D-glucosamine 6-phosphate (route II): step 2/2.</text>
</comment>
<dbReference type="InterPro" id="IPR050065">
    <property type="entry name" value="GlmU-like"/>
</dbReference>
<feature type="domain" description="Nucleotidyl transferase" evidence="14">
    <location>
        <begin position="2"/>
        <end position="235"/>
    </location>
</feature>
<evidence type="ECO:0000259" key="15">
    <source>
        <dbReference type="Pfam" id="PF25087"/>
    </source>
</evidence>
<dbReference type="CDD" id="cd05636">
    <property type="entry name" value="LbH_G1P_TT_C_like"/>
    <property type="match status" value="1"/>
</dbReference>
<dbReference type="PANTHER" id="PTHR43584">
    <property type="entry name" value="NUCLEOTIDYL TRANSFERASE"/>
    <property type="match status" value="1"/>
</dbReference>
<dbReference type="NCBIfam" id="TIGR03992">
    <property type="entry name" value="Arch_glmU"/>
    <property type="match status" value="1"/>
</dbReference>
<evidence type="ECO:0000256" key="7">
    <source>
        <dbReference type="ARBA" id="ARBA00013414"/>
    </source>
</evidence>